<dbReference type="PANTHER" id="PTHR30188">
    <property type="entry name" value="ABC TRANSPORTER PERMEASE PROTEIN-RELATED"/>
    <property type="match status" value="1"/>
</dbReference>
<reference evidence="4" key="1">
    <citation type="submission" date="2010-05" db="EMBL/GenBank/DDBJ databases">
        <title>Complete sequence of Methylotenera sp. 301.</title>
        <authorList>
            <person name="Lucas S."/>
            <person name="Copeland A."/>
            <person name="Lapidus A."/>
            <person name="Cheng J.-F."/>
            <person name="Bruce D."/>
            <person name="Goodwin L."/>
            <person name="Pitluck S."/>
            <person name="Clum A."/>
            <person name="Land M."/>
            <person name="Hauser L."/>
            <person name="Kyrpides N."/>
            <person name="Ivanova N."/>
            <person name="Chistoservova L."/>
            <person name="Kalyuzhnaya M."/>
            <person name="Woyke T."/>
        </authorList>
    </citation>
    <scope>NUCLEOTIDE SEQUENCE [LARGE SCALE GENOMIC DNA]</scope>
    <source>
        <strain evidence="4">301</strain>
    </source>
</reference>
<feature type="transmembrane region" description="Helical" evidence="1">
    <location>
        <begin position="202"/>
        <end position="226"/>
    </location>
</feature>
<keyword evidence="1" id="KW-0472">Membrane</keyword>
<name>D7DJ76_METV0</name>
<dbReference type="KEGG" id="meh:M301_1733"/>
<dbReference type="InterPro" id="IPR036513">
    <property type="entry name" value="STAS_dom_sf"/>
</dbReference>
<keyword evidence="1" id="KW-0812">Transmembrane</keyword>
<proteinExistence type="inferred from homology"/>
<feature type="transmembrane region" description="Helical" evidence="1">
    <location>
        <begin position="259"/>
        <end position="278"/>
    </location>
</feature>
<feature type="transmembrane region" description="Helical" evidence="1">
    <location>
        <begin position="358"/>
        <end position="376"/>
    </location>
</feature>
<keyword evidence="4" id="KW-1185">Reference proteome</keyword>
<evidence type="ECO:0000256" key="1">
    <source>
        <dbReference type="RuleBase" id="RU362044"/>
    </source>
</evidence>
<dbReference type="Proteomes" id="UP000000383">
    <property type="component" value="Chromosome"/>
</dbReference>
<gene>
    <name evidence="3" type="ordered locus">M301_1733</name>
</gene>
<dbReference type="PROSITE" id="PS50801">
    <property type="entry name" value="STAS"/>
    <property type="match status" value="1"/>
</dbReference>
<comment type="subcellular location">
    <subcellularLocation>
        <location evidence="1">Cell inner membrane</location>
        <topology evidence="1">Multi-pass membrane protein</topology>
    </subcellularLocation>
</comment>
<dbReference type="eggNOG" id="COG0767">
    <property type="taxonomic scope" value="Bacteria"/>
</dbReference>
<dbReference type="OrthoDB" id="9810518at2"/>
<dbReference type="Pfam" id="PF02405">
    <property type="entry name" value="MlaE"/>
    <property type="match status" value="1"/>
</dbReference>
<feature type="transmembrane region" description="Helical" evidence="1">
    <location>
        <begin position="315"/>
        <end position="338"/>
    </location>
</feature>
<dbReference type="HOGENOM" id="CLU_045686_0_0_4"/>
<dbReference type="InterPro" id="IPR003453">
    <property type="entry name" value="ABC_MlaE_roteobac"/>
</dbReference>
<dbReference type="InterPro" id="IPR002645">
    <property type="entry name" value="STAS_dom"/>
</dbReference>
<evidence type="ECO:0000259" key="2">
    <source>
        <dbReference type="PROSITE" id="PS50801"/>
    </source>
</evidence>
<dbReference type="NCBIfam" id="TIGR00056">
    <property type="entry name" value="MlaE family lipid ABC transporter permease subunit"/>
    <property type="match status" value="1"/>
</dbReference>
<protein>
    <recommendedName>
        <fullName evidence="2">STAS domain-containing protein</fullName>
    </recommendedName>
</protein>
<dbReference type="GO" id="GO:0005548">
    <property type="term" value="F:phospholipid transporter activity"/>
    <property type="evidence" value="ECO:0007669"/>
    <property type="project" value="TreeGrafter"/>
</dbReference>
<organism evidence="3 4">
    <name type="scientific">Methylotenera versatilis (strain 301)</name>
    <dbReference type="NCBI Taxonomy" id="666681"/>
    <lineage>
        <taxon>Bacteria</taxon>
        <taxon>Pseudomonadati</taxon>
        <taxon>Pseudomonadota</taxon>
        <taxon>Betaproteobacteria</taxon>
        <taxon>Nitrosomonadales</taxon>
        <taxon>Methylophilaceae</taxon>
        <taxon>Methylotenera</taxon>
    </lineage>
</organism>
<feature type="domain" description="STAS" evidence="2">
    <location>
        <begin position="48"/>
        <end position="94"/>
    </location>
</feature>
<dbReference type="STRING" id="666681.M301_1733"/>
<evidence type="ECO:0000313" key="3">
    <source>
        <dbReference type="EMBL" id="ADI30111.1"/>
    </source>
</evidence>
<reference evidence="3 4" key="2">
    <citation type="journal article" date="2011" name="J. Bacteriol.">
        <title>Genomes of three methylotrophs from a single niche uncover genetic and metabolic divergence of Methylophilaceae.</title>
        <authorList>
            <person name="Lapidus A."/>
            <person name="Clum A."/>
            <person name="Labutti K."/>
            <person name="Kaluzhnaya M.G."/>
            <person name="Lim S."/>
            <person name="Beck D.A."/>
            <person name="Glavina Del Rio T."/>
            <person name="Nolan M."/>
            <person name="Mavromatis K."/>
            <person name="Huntemann M."/>
            <person name="Lucas S."/>
            <person name="Lidstrom M.E."/>
            <person name="Ivanova N."/>
            <person name="Chistoserdova L."/>
        </authorList>
    </citation>
    <scope>NUCLEOTIDE SEQUENCE [LARGE SCALE GENOMIC DNA]</scope>
    <source>
        <strain evidence="3 4">301</strain>
    </source>
</reference>
<accession>D7DJ76</accession>
<keyword evidence="1" id="KW-1133">Transmembrane helix</keyword>
<sequence>MKIVSKNSAAFSMNALPNLTLSGAWVASTLHNIVEKIHAIPTTIELNIVADGSGVEALDMSGAWVMQSLFSLLKAQGNSITLIGFKPEFVERLKVVTYEFSHHANPQNNIEIKPPTLLEHIGMATTEALKEAKDLLSFVGEVSSVFLASFADPQRIRWRPILFNIREAGLNAVPIVGILAFLLGVVVAYQSADQLRHYGANIFVVDLIGISMLREFAPLIAAIIIAGRSGSAYAAQIGTMSVTEEIDAMRILGIAPMEMLVLPKLIGLAISLPLLTVWADMLGIFGGMLTASAQLDVSFVDFVGRLVKAVEMTTYTVGLGKAFVFAIIITMIGCFQGFRTKGGADNVGRQTTRSVVQSIFLVIVADALFSVLFSILKI</sequence>
<feature type="transmembrane region" description="Helical" evidence="1">
    <location>
        <begin position="168"/>
        <end position="190"/>
    </location>
</feature>
<dbReference type="SUPFAM" id="SSF52091">
    <property type="entry name" value="SpoIIaa-like"/>
    <property type="match status" value="1"/>
</dbReference>
<keyword evidence="1" id="KW-0997">Cell inner membrane</keyword>
<dbReference type="PANTHER" id="PTHR30188:SF3">
    <property type="entry name" value="ABC TRANSPORTER PERMEASE"/>
    <property type="match status" value="1"/>
</dbReference>
<dbReference type="GO" id="GO:0043190">
    <property type="term" value="C:ATP-binding cassette (ABC) transporter complex"/>
    <property type="evidence" value="ECO:0007669"/>
    <property type="project" value="InterPro"/>
</dbReference>
<dbReference type="EMBL" id="CP002056">
    <property type="protein sequence ID" value="ADI30111.1"/>
    <property type="molecule type" value="Genomic_DNA"/>
</dbReference>
<keyword evidence="1" id="KW-1003">Cell membrane</keyword>
<dbReference type="InterPro" id="IPR030802">
    <property type="entry name" value="Permease_MalE"/>
</dbReference>
<evidence type="ECO:0000313" key="4">
    <source>
        <dbReference type="Proteomes" id="UP000000383"/>
    </source>
</evidence>
<dbReference type="RefSeq" id="WP_013148423.1">
    <property type="nucleotide sequence ID" value="NC_014207.1"/>
</dbReference>
<dbReference type="AlphaFoldDB" id="D7DJ76"/>
<comment type="similarity">
    <text evidence="1">Belongs to the MlaE permease family.</text>
</comment>